<dbReference type="FunFam" id="1.10.472.10:FF:000001">
    <property type="entry name" value="G2/mitotic-specific cyclin"/>
    <property type="match status" value="1"/>
</dbReference>
<proteinExistence type="inferred from homology"/>
<dbReference type="Pfam" id="PF00134">
    <property type="entry name" value="Cyclin_N"/>
    <property type="match status" value="1"/>
</dbReference>
<evidence type="ECO:0000259" key="5">
    <source>
        <dbReference type="SMART" id="SM00385"/>
    </source>
</evidence>
<dbReference type="Gene3D" id="1.10.472.10">
    <property type="entry name" value="Cyclin-like"/>
    <property type="match status" value="2"/>
</dbReference>
<keyword evidence="3" id="KW-0131">Cell cycle</keyword>
<dbReference type="InterPro" id="IPR006671">
    <property type="entry name" value="Cyclin_N"/>
</dbReference>
<evidence type="ECO:0000313" key="6">
    <source>
        <dbReference type="EMBL" id="OLY79525.1"/>
    </source>
</evidence>
<evidence type="ECO:0000313" key="7">
    <source>
        <dbReference type="Proteomes" id="UP000187455"/>
    </source>
</evidence>
<comment type="similarity">
    <text evidence="4">Belongs to the cyclin family.</text>
</comment>
<protein>
    <submittedName>
        <fullName evidence="6">Cyclin-B1-2</fullName>
    </submittedName>
</protein>
<comment type="caution">
    <text evidence="6">The sequence shown here is derived from an EMBL/GenBank/DDBJ whole genome shotgun (WGS) entry which is preliminary data.</text>
</comment>
<dbReference type="InterPro" id="IPR013763">
    <property type="entry name" value="Cyclin-like_dom"/>
</dbReference>
<dbReference type="InterPro" id="IPR036915">
    <property type="entry name" value="Cyclin-like_sf"/>
</dbReference>
<reference evidence="6 7" key="1">
    <citation type="journal article" date="2016" name="Mol. Biol. Evol.">
        <title>Genome-Wide Survey of Gut Fungi (Harpellales) Reveals the First Horizontally Transferred Ubiquitin Gene from a Mosquito Host.</title>
        <authorList>
            <person name="Wang Y."/>
            <person name="White M.M."/>
            <person name="Kvist S."/>
            <person name="Moncalvo J.M."/>
        </authorList>
    </citation>
    <scope>NUCLEOTIDE SEQUENCE [LARGE SCALE GENOMIC DNA]</scope>
    <source>
        <strain evidence="6 7">ALG-7-W6</strain>
    </source>
</reference>
<dbReference type="SMART" id="SM00385">
    <property type="entry name" value="CYCLIN"/>
    <property type="match status" value="1"/>
</dbReference>
<accession>A0A1R0GRM3</accession>
<dbReference type="PROSITE" id="PS00292">
    <property type="entry name" value="CYCLINS"/>
    <property type="match status" value="1"/>
</dbReference>
<dbReference type="Proteomes" id="UP000187455">
    <property type="component" value="Unassembled WGS sequence"/>
</dbReference>
<dbReference type="STRING" id="133383.A0A1R0GRM3"/>
<evidence type="ECO:0000256" key="4">
    <source>
        <dbReference type="RuleBase" id="RU000383"/>
    </source>
</evidence>
<evidence type="ECO:0000256" key="1">
    <source>
        <dbReference type="ARBA" id="ARBA00022618"/>
    </source>
</evidence>
<dbReference type="GO" id="GO:0051301">
    <property type="term" value="P:cell division"/>
    <property type="evidence" value="ECO:0007669"/>
    <property type="project" value="UniProtKB-KW"/>
</dbReference>
<dbReference type="InterPro" id="IPR039361">
    <property type="entry name" value="Cyclin"/>
</dbReference>
<keyword evidence="1" id="KW-0132">Cell division</keyword>
<sequence length="607" mass="67758">MSHHLKSVPFMAVDNLDCAARPRYPEQRSISVSQLINLPFLNACSIPSHLPVPPQSGSSSLAIKYPTPDPNTRSFIDFIKSTHLQKSFPTHHLTISSSNPLSLLSESSKQTPIADPLDLLIINNNHNTNYTSDSSYSQCIPNNNYLEASRSYSLHYPNDKNLLSCSTSIPSLLPLPELSRDESSFSKHLLSEAIYPPQKRSKFDKHFLNVPSINQCPAPSQPLSSHPCNLKTLLSGPPQPTLDHFNCPPIKRKTSGLSSLSFNEDSRVFKKNKLQSLDYSDVTVIDELIDSDSASSLISSQNFAIRLPSSSQKTAVSSPYLLSDGDSLKSSFSFDSIQLLSENFAANLETESNCVNLRKYCHLHPKLNKRMRAILVDWLMEVANDYRLHRHTLHLSIYLLDKLLLFKSLVPTNLLQCYGAACLLVAIKAEENRSVKISEITRIAMGAFTTSQLKSAEIDVLNACKWHLTVPTIPTFIGIFSNNDPKLFEAACDIADIVSHDYDFVGSKYSSLAMACCIVACSKLRISGQACFNIALLNNQSVGNCSSLVADIQNLLGNLEVDFDKFVMSRQLVECQNYDHWSYQPYHPNLLNMFQQFFRKKTSVYSS</sequence>
<gene>
    <name evidence="6" type="ORF">AYI68_g6403</name>
</gene>
<keyword evidence="2 4" id="KW-0195">Cyclin</keyword>
<keyword evidence="7" id="KW-1185">Reference proteome</keyword>
<dbReference type="AlphaFoldDB" id="A0A1R0GRM3"/>
<feature type="domain" description="Cyclin-like" evidence="5">
    <location>
        <begin position="377"/>
        <end position="462"/>
    </location>
</feature>
<dbReference type="PANTHER" id="PTHR10177">
    <property type="entry name" value="CYCLINS"/>
    <property type="match status" value="1"/>
</dbReference>
<evidence type="ECO:0000256" key="3">
    <source>
        <dbReference type="ARBA" id="ARBA00023306"/>
    </source>
</evidence>
<dbReference type="EMBL" id="LSSL01004342">
    <property type="protein sequence ID" value="OLY79525.1"/>
    <property type="molecule type" value="Genomic_DNA"/>
</dbReference>
<organism evidence="6 7">
    <name type="scientific">Smittium mucronatum</name>
    <dbReference type="NCBI Taxonomy" id="133383"/>
    <lineage>
        <taxon>Eukaryota</taxon>
        <taxon>Fungi</taxon>
        <taxon>Fungi incertae sedis</taxon>
        <taxon>Zoopagomycota</taxon>
        <taxon>Kickxellomycotina</taxon>
        <taxon>Harpellomycetes</taxon>
        <taxon>Harpellales</taxon>
        <taxon>Legeriomycetaceae</taxon>
        <taxon>Smittium</taxon>
    </lineage>
</organism>
<dbReference type="InterPro" id="IPR048258">
    <property type="entry name" value="Cyclins_cyclin-box"/>
</dbReference>
<name>A0A1R0GRM3_9FUNG</name>
<evidence type="ECO:0000256" key="2">
    <source>
        <dbReference type="ARBA" id="ARBA00023127"/>
    </source>
</evidence>
<dbReference type="SUPFAM" id="SSF47954">
    <property type="entry name" value="Cyclin-like"/>
    <property type="match status" value="1"/>
</dbReference>
<dbReference type="OrthoDB" id="5590282at2759"/>